<sequence length="72" mass="8297">MRVFRSFPLPPRQTNPNHRLSGPREVRRLIWIRREPPDNSPRVSPRQTPVRCAIAPLHPTPILSPNKTRSGS</sequence>
<dbReference type="EMBL" id="MG999856">
    <property type="protein sequence ID" value="AWW09468.1"/>
    <property type="molecule type" value="Genomic_DNA"/>
</dbReference>
<evidence type="ECO:0000313" key="5">
    <source>
        <dbReference type="EMBL" id="AWW11045.1"/>
    </source>
</evidence>
<reference evidence="5" key="1">
    <citation type="journal article" date="2018" name="MSphere">
        <title>Ultrasensitive Capture of Human Herpes Simplex Virus Genomes Directly from Clinical Samples Reveals Extraordinarily Limited Evolution in Cell Culture.</title>
        <authorList>
            <person name="Greninger A.L."/>
            <person name="Roychoudhury P."/>
            <person name="Xie H."/>
            <person name="Casto A."/>
            <person name="Cent A."/>
            <person name="Pepper G."/>
            <person name="Koelle D.M."/>
            <person name="Huang M.L."/>
            <person name="Wald A."/>
            <person name="Johnston C."/>
            <person name="Jerome K.R."/>
        </authorList>
    </citation>
    <scope>NUCLEOTIDE SEQUENCE</scope>
    <source>
        <strain evidence="2">2006-57630</strain>
        <strain evidence="4">2011-16318</strain>
        <strain evidence="3">27_2006-50140</strain>
        <strain evidence="5">28_2010-32106</strain>
    </source>
</reference>
<accession>A0A2Z4H8B7</accession>
<feature type="region of interest" description="Disordered" evidence="1">
    <location>
        <begin position="1"/>
        <end position="22"/>
    </location>
</feature>
<name>A0A2Z4H8B7_HHV1</name>
<evidence type="ECO:0000313" key="3">
    <source>
        <dbReference type="EMBL" id="AWW08203.1"/>
    </source>
</evidence>
<protein>
    <submittedName>
        <fullName evidence="5">Uncharacterized protein</fullName>
    </submittedName>
</protein>
<dbReference type="EMBL" id="MG999873">
    <property type="protein sequence ID" value="AWW11045.1"/>
    <property type="molecule type" value="Genomic_DNA"/>
</dbReference>
<dbReference type="EMBL" id="MG999840">
    <property type="protein sequence ID" value="AWW07977.1"/>
    <property type="molecule type" value="Genomic_DNA"/>
</dbReference>
<feature type="compositionally biased region" description="Polar residues" evidence="1">
    <location>
        <begin position="63"/>
        <end position="72"/>
    </location>
</feature>
<dbReference type="EMBL" id="MG999842">
    <property type="protein sequence ID" value="AWW08203.1"/>
    <property type="molecule type" value="Genomic_DNA"/>
</dbReference>
<organism evidence="5">
    <name type="scientific">Human herpesvirus 1</name>
    <name type="common">HHV-1</name>
    <name type="synonym">Human herpes simplex virus 1</name>
    <dbReference type="NCBI Taxonomy" id="10298"/>
    <lineage>
        <taxon>Viruses</taxon>
        <taxon>Duplodnaviria</taxon>
        <taxon>Heunggongvirae</taxon>
        <taxon>Peploviricota</taxon>
        <taxon>Herviviricetes</taxon>
        <taxon>Herpesvirales</taxon>
        <taxon>Orthoherpesviridae</taxon>
        <taxon>Alphaherpesvirinae</taxon>
        <taxon>Simplexvirus</taxon>
        <taxon>Simplexvirus humanalpha1</taxon>
    </lineage>
</organism>
<feature type="region of interest" description="Disordered" evidence="1">
    <location>
        <begin position="35"/>
        <end position="72"/>
    </location>
</feature>
<evidence type="ECO:0000313" key="2">
    <source>
        <dbReference type="EMBL" id="AWW07977.1"/>
    </source>
</evidence>
<evidence type="ECO:0000313" key="4">
    <source>
        <dbReference type="EMBL" id="AWW09468.1"/>
    </source>
</evidence>
<proteinExistence type="predicted"/>
<evidence type="ECO:0000256" key="1">
    <source>
        <dbReference type="SAM" id="MobiDB-lite"/>
    </source>
</evidence>
<organismHost>
    <name type="scientific">Homo sapiens</name>
    <name type="common">Human</name>
    <dbReference type="NCBI Taxonomy" id="9606"/>
</organismHost>